<dbReference type="Proteomes" id="UP000789739">
    <property type="component" value="Unassembled WGS sequence"/>
</dbReference>
<keyword evidence="2" id="KW-1185">Reference proteome</keyword>
<comment type="caution">
    <text evidence="1">The sequence shown here is derived from an EMBL/GenBank/DDBJ whole genome shotgun (WGS) entry which is preliminary data.</text>
</comment>
<proteinExistence type="predicted"/>
<dbReference type="OrthoDB" id="10020333at2759"/>
<organism evidence="1 2">
    <name type="scientific">Paraglomus brasilianum</name>
    <dbReference type="NCBI Taxonomy" id="144538"/>
    <lineage>
        <taxon>Eukaryota</taxon>
        <taxon>Fungi</taxon>
        <taxon>Fungi incertae sedis</taxon>
        <taxon>Mucoromycota</taxon>
        <taxon>Glomeromycotina</taxon>
        <taxon>Glomeromycetes</taxon>
        <taxon>Paraglomerales</taxon>
        <taxon>Paraglomeraceae</taxon>
        <taxon>Paraglomus</taxon>
    </lineage>
</organism>
<sequence length="284" mass="32604">MTTPSSVMPHLRKKIHFLLMVGISNEISNSLASETFGTMQTTIQRSFYNANCIHQIALPPAIYVPNYVYECYNYGKVQSPSTVSQWSSFMQEARNTTVIADYDFRWPVVPPQIFIAAKGNLADAMEDIVLKIIANLPEFRYTSWISRVNPTAPINRVDWQLRSNATGELITFIALRTQIQLNTQCKHGSNIVHEYQNNVGDLKTHIDLVYDYMVEKRLRYGVLTTYERTWFLKRSESDPSHLLVSDVQMRTNRVPTLIQALYYIFQLASTDNVCLSSMITPDSR</sequence>
<name>A0A9N9FL26_9GLOM</name>
<dbReference type="EMBL" id="CAJVPI010000484">
    <property type="protein sequence ID" value="CAG8540891.1"/>
    <property type="molecule type" value="Genomic_DNA"/>
</dbReference>
<protein>
    <submittedName>
        <fullName evidence="1">6026_t:CDS:1</fullName>
    </submittedName>
</protein>
<reference evidence="1" key="1">
    <citation type="submission" date="2021-06" db="EMBL/GenBank/DDBJ databases">
        <authorList>
            <person name="Kallberg Y."/>
            <person name="Tangrot J."/>
            <person name="Rosling A."/>
        </authorList>
    </citation>
    <scope>NUCLEOTIDE SEQUENCE</scope>
    <source>
        <strain evidence="1">BR232B</strain>
    </source>
</reference>
<evidence type="ECO:0000313" key="1">
    <source>
        <dbReference type="EMBL" id="CAG8540891.1"/>
    </source>
</evidence>
<gene>
    <name evidence="1" type="ORF">PBRASI_LOCUS4581</name>
</gene>
<dbReference type="AlphaFoldDB" id="A0A9N9FL26"/>
<evidence type="ECO:0000313" key="2">
    <source>
        <dbReference type="Proteomes" id="UP000789739"/>
    </source>
</evidence>
<accession>A0A9N9FL26</accession>